<evidence type="ECO:0000313" key="9">
    <source>
        <dbReference type="EMBL" id="SHN61846.1"/>
    </source>
</evidence>
<dbReference type="PANTHER" id="PTHR33406">
    <property type="entry name" value="MEMBRANE PROTEIN MJ1562-RELATED"/>
    <property type="match status" value="1"/>
</dbReference>
<evidence type="ECO:0000256" key="7">
    <source>
        <dbReference type="SAM" id="Phobius"/>
    </source>
</evidence>
<evidence type="ECO:0000256" key="6">
    <source>
        <dbReference type="ARBA" id="ARBA00023136"/>
    </source>
</evidence>
<feature type="transmembrane region" description="Helical" evidence="7">
    <location>
        <begin position="311"/>
        <end position="332"/>
    </location>
</feature>
<dbReference type="GO" id="GO:0005886">
    <property type="term" value="C:plasma membrane"/>
    <property type="evidence" value="ECO:0007669"/>
    <property type="project" value="UniProtKB-SubCell"/>
</dbReference>
<protein>
    <submittedName>
        <fullName evidence="9">Predicted exporter</fullName>
    </submittedName>
</protein>
<evidence type="ECO:0000313" key="10">
    <source>
        <dbReference type="Proteomes" id="UP000186469"/>
    </source>
</evidence>
<name>A0A1M7STZ5_9BACT</name>
<evidence type="ECO:0000256" key="3">
    <source>
        <dbReference type="ARBA" id="ARBA00022475"/>
    </source>
</evidence>
<sequence>MFRLLVGEIYQRCIPFRRLLLSFSGIVFILSCFVSSFLLVKEDILVLLPNSPPELAKQFSLLRSAPFMRYTVITVSNGDNDPVPIMKELEEKLDSSGIIVLKNNTQSISNKTIISALRYIPSLLPERVYPDEISQLIFEKSDLTFKNYINGLRSLKGVFFQSVMSHDPFAFYTLLKDSLESLRPVPNTQLKDGYILSDDGKYGMLIVTANTHMNDSSAANVFMTTINNIVTTLPQNVSVIVSGAHRHTYENANIIQQDLKKIIPLSLVLIVGLFIVFLRSWNFLLLLCIPIMSLAVASAFTGLFFSSISGIVIGFGGVVLGITTDYAVHIYYALQGDQSQRINNLNIQGKTLTLAALTTVISFSVLSFSNIPVLYQLAVFAAFGLIFALLFALFVFPHIVPVCSKDDKQVYSKIICQYNKPTLILVWLVLFSVGLFLWKDIKIDGDIRSLGYQSEALLRDEQKTKMIWGNIKDSILLCVSEATLEKALEKNDSVYKLLSTNDTSMHVIGLASILPSQKTQLKRHQLWKEFWEQKKEPASKKLILLGEKYGFVKSAFQPFLDFLDSKPPLLTLDTLHELGVDRLTTMFINSENNVFRVYTLVENILELPENLKTELKKENVEFVSALEFRKLLGEESKKEIVKLSIWTFSLLSLLVLFLLRSLTKTAVALLPPMLSVLGILLYTNISSVPLNLFNVVAFPLVMGLSVDYGIFMVYRTTEQNNTKKAVALSALTTIATFGCLAFARHPTLHSLGITVFCGMSISLLTALFLIPALEKKVK</sequence>
<feature type="transmembrane region" description="Helical" evidence="7">
    <location>
        <begin position="20"/>
        <end position="40"/>
    </location>
</feature>
<dbReference type="Proteomes" id="UP000186469">
    <property type="component" value="Unassembled WGS sequence"/>
</dbReference>
<dbReference type="PROSITE" id="PS50156">
    <property type="entry name" value="SSD"/>
    <property type="match status" value="1"/>
</dbReference>
<feature type="transmembrane region" description="Helical" evidence="7">
    <location>
        <begin position="283"/>
        <end position="305"/>
    </location>
</feature>
<accession>A0A1M7STZ5</accession>
<keyword evidence="6 7" id="KW-0472">Membrane</keyword>
<dbReference type="InterPro" id="IPR000731">
    <property type="entry name" value="SSD"/>
</dbReference>
<dbReference type="STRING" id="1121455.SAMN02745728_01271"/>
<evidence type="ECO:0000256" key="1">
    <source>
        <dbReference type="ARBA" id="ARBA00004651"/>
    </source>
</evidence>
<keyword evidence="3" id="KW-1003">Cell membrane</keyword>
<evidence type="ECO:0000259" key="8">
    <source>
        <dbReference type="PROSITE" id="PS50156"/>
    </source>
</evidence>
<reference evidence="9 10" key="1">
    <citation type="submission" date="2016-12" db="EMBL/GenBank/DDBJ databases">
        <authorList>
            <person name="Song W.-J."/>
            <person name="Kurnit D.M."/>
        </authorList>
    </citation>
    <scope>NUCLEOTIDE SEQUENCE [LARGE SCALE GENOMIC DNA]</scope>
    <source>
        <strain evidence="9 10">DSM 11393</strain>
    </source>
</reference>
<organism evidence="9 10">
    <name type="scientific">Desulfovibrio litoralis DSM 11393</name>
    <dbReference type="NCBI Taxonomy" id="1121455"/>
    <lineage>
        <taxon>Bacteria</taxon>
        <taxon>Pseudomonadati</taxon>
        <taxon>Thermodesulfobacteriota</taxon>
        <taxon>Desulfovibrionia</taxon>
        <taxon>Desulfovibrionales</taxon>
        <taxon>Desulfovibrionaceae</taxon>
        <taxon>Desulfovibrio</taxon>
    </lineage>
</organism>
<feature type="domain" description="SSD" evidence="8">
    <location>
        <begin position="300"/>
        <end position="402"/>
    </location>
</feature>
<proteinExistence type="inferred from homology"/>
<feature type="transmembrane region" description="Helical" evidence="7">
    <location>
        <begin position="262"/>
        <end position="278"/>
    </location>
</feature>
<feature type="transmembrane region" description="Helical" evidence="7">
    <location>
        <begin position="640"/>
        <end position="659"/>
    </location>
</feature>
<feature type="transmembrane region" description="Helical" evidence="7">
    <location>
        <begin position="352"/>
        <end position="371"/>
    </location>
</feature>
<gene>
    <name evidence="9" type="ORF">SAMN02745728_01271</name>
</gene>
<dbReference type="Pfam" id="PF03176">
    <property type="entry name" value="MMPL"/>
    <property type="match status" value="2"/>
</dbReference>
<dbReference type="PROSITE" id="PS51257">
    <property type="entry name" value="PROKAR_LIPOPROTEIN"/>
    <property type="match status" value="1"/>
</dbReference>
<feature type="transmembrane region" description="Helical" evidence="7">
    <location>
        <begin position="666"/>
        <end position="685"/>
    </location>
</feature>
<comment type="subcellular location">
    <subcellularLocation>
        <location evidence="1">Cell membrane</location>
        <topology evidence="1">Multi-pass membrane protein</topology>
    </subcellularLocation>
</comment>
<dbReference type="PANTHER" id="PTHR33406:SF6">
    <property type="entry name" value="MEMBRANE PROTEIN YDGH-RELATED"/>
    <property type="match status" value="1"/>
</dbReference>
<feature type="transmembrane region" description="Helical" evidence="7">
    <location>
        <begin position="751"/>
        <end position="773"/>
    </location>
</feature>
<keyword evidence="4 7" id="KW-0812">Transmembrane</keyword>
<dbReference type="InterPro" id="IPR050545">
    <property type="entry name" value="Mycobact_MmpL"/>
</dbReference>
<evidence type="ECO:0000256" key="2">
    <source>
        <dbReference type="ARBA" id="ARBA00010157"/>
    </source>
</evidence>
<feature type="transmembrane region" description="Helical" evidence="7">
    <location>
        <begin position="377"/>
        <end position="400"/>
    </location>
</feature>
<dbReference type="Gene3D" id="1.20.1640.10">
    <property type="entry name" value="Multidrug efflux transporter AcrB transmembrane domain"/>
    <property type="match status" value="2"/>
</dbReference>
<keyword evidence="5 7" id="KW-1133">Transmembrane helix</keyword>
<dbReference type="SUPFAM" id="SSF82866">
    <property type="entry name" value="Multidrug efflux transporter AcrB transmembrane domain"/>
    <property type="match status" value="2"/>
</dbReference>
<keyword evidence="10" id="KW-1185">Reference proteome</keyword>
<comment type="similarity">
    <text evidence="2">Belongs to the resistance-nodulation-cell division (RND) (TC 2.A.6) family. MmpL subfamily.</text>
</comment>
<evidence type="ECO:0000256" key="5">
    <source>
        <dbReference type="ARBA" id="ARBA00022989"/>
    </source>
</evidence>
<dbReference type="EMBL" id="FRDI01000004">
    <property type="protein sequence ID" value="SHN61846.1"/>
    <property type="molecule type" value="Genomic_DNA"/>
</dbReference>
<dbReference type="InterPro" id="IPR004869">
    <property type="entry name" value="MMPL_dom"/>
</dbReference>
<dbReference type="AlphaFoldDB" id="A0A1M7STZ5"/>
<feature type="transmembrane region" description="Helical" evidence="7">
    <location>
        <begin position="691"/>
        <end position="714"/>
    </location>
</feature>
<feature type="transmembrane region" description="Helical" evidence="7">
    <location>
        <begin position="726"/>
        <end position="745"/>
    </location>
</feature>
<feature type="transmembrane region" description="Helical" evidence="7">
    <location>
        <begin position="421"/>
        <end position="438"/>
    </location>
</feature>
<evidence type="ECO:0000256" key="4">
    <source>
        <dbReference type="ARBA" id="ARBA00022692"/>
    </source>
</evidence>